<feature type="transmembrane region" description="Helical" evidence="1">
    <location>
        <begin position="163"/>
        <end position="183"/>
    </location>
</feature>
<comment type="caution">
    <text evidence="2">The sequence shown here is derived from an EMBL/GenBank/DDBJ whole genome shotgun (WGS) entry which is preliminary data.</text>
</comment>
<feature type="transmembrane region" description="Helical" evidence="1">
    <location>
        <begin position="88"/>
        <end position="114"/>
    </location>
</feature>
<protein>
    <recommendedName>
        <fullName evidence="4">ABC transporter permease</fullName>
    </recommendedName>
</protein>
<evidence type="ECO:0000313" key="2">
    <source>
        <dbReference type="EMBL" id="MBU2664027.1"/>
    </source>
</evidence>
<feature type="transmembrane region" description="Helical" evidence="1">
    <location>
        <begin position="221"/>
        <end position="238"/>
    </location>
</feature>
<name>A0ABS5YKS3_9ACTN</name>
<reference evidence="2 3" key="1">
    <citation type="submission" date="2021-06" db="EMBL/GenBank/DDBJ databases">
        <title>Actinoplanes lichenicola sp. nov., and Actinoplanes ovalisporus sp. nov., isolated from lichen in Thailand.</title>
        <authorList>
            <person name="Saeng-In P."/>
            <person name="Kanchanasin P."/>
            <person name="Yuki M."/>
            <person name="Kudo T."/>
            <person name="Ohkuma M."/>
            <person name="Phongsopitanun W."/>
            <person name="Tanasupawat S."/>
        </authorList>
    </citation>
    <scope>NUCLEOTIDE SEQUENCE [LARGE SCALE GENOMIC DNA]</scope>
    <source>
        <strain evidence="2 3">NBRC 110975</strain>
    </source>
</reference>
<keyword evidence="1" id="KW-1133">Transmembrane helix</keyword>
<dbReference type="RefSeq" id="WP_215786210.1">
    <property type="nucleotide sequence ID" value="NZ_JAHKKG010000003.1"/>
</dbReference>
<keyword evidence="1" id="KW-0472">Membrane</keyword>
<feature type="transmembrane region" description="Helical" evidence="1">
    <location>
        <begin position="134"/>
        <end position="156"/>
    </location>
</feature>
<evidence type="ECO:0000256" key="1">
    <source>
        <dbReference type="SAM" id="Phobius"/>
    </source>
</evidence>
<feature type="transmembrane region" description="Helical" evidence="1">
    <location>
        <begin position="44"/>
        <end position="67"/>
    </location>
</feature>
<dbReference type="EMBL" id="JAHKKG010000003">
    <property type="protein sequence ID" value="MBU2664027.1"/>
    <property type="molecule type" value="Genomic_DNA"/>
</dbReference>
<gene>
    <name evidence="2" type="ORF">KOI35_11050</name>
</gene>
<keyword evidence="3" id="KW-1185">Reference proteome</keyword>
<feature type="transmembrane region" description="Helical" evidence="1">
    <location>
        <begin position="250"/>
        <end position="271"/>
    </location>
</feature>
<proteinExistence type="predicted"/>
<keyword evidence="1" id="KW-0812">Transmembrane</keyword>
<dbReference type="Proteomes" id="UP001519654">
    <property type="component" value="Unassembled WGS sequence"/>
</dbReference>
<organism evidence="2 3">
    <name type="scientific">Paractinoplanes bogorensis</name>
    <dbReference type="NCBI Taxonomy" id="1610840"/>
    <lineage>
        <taxon>Bacteria</taxon>
        <taxon>Bacillati</taxon>
        <taxon>Actinomycetota</taxon>
        <taxon>Actinomycetes</taxon>
        <taxon>Micromonosporales</taxon>
        <taxon>Micromonosporaceae</taxon>
        <taxon>Paractinoplanes</taxon>
    </lineage>
</organism>
<evidence type="ECO:0000313" key="3">
    <source>
        <dbReference type="Proteomes" id="UP001519654"/>
    </source>
</evidence>
<accession>A0ABS5YKS3</accession>
<feature type="transmembrane region" description="Helical" evidence="1">
    <location>
        <begin position="20"/>
        <end position="38"/>
    </location>
</feature>
<evidence type="ECO:0008006" key="4">
    <source>
        <dbReference type="Google" id="ProtNLM"/>
    </source>
</evidence>
<sequence>MTTTAFPVRVLARREIRHYLGSWLYWVGTALLALTLIPRDASSTAAAMIAPSALIGVFGIIIMAGLTRRSDRAAAAAGSVAVPERARTLALAAAVVVPVVTALLWYVAAVIIYFVDPPAPETVPFPPFGDGHVLTVMFALSVVPALSGPILGLVLARWLPRRGVVPLAVVLVVLITIVMQGNFESTWHWRVIWPWTYWYGPIGWNTGDDQWVALPGSPQLWIVYLLAICAVGVLVALYHDPESDRSRLRMLIGIGAAVAVVAVVLTMVLGLPDAVPNPLTA</sequence>